<dbReference type="EMBL" id="CM037629">
    <property type="protein sequence ID" value="KAH7990790.1"/>
    <property type="molecule type" value="Genomic_DNA"/>
</dbReference>
<accession>A0ACB8EEC2</accession>
<reference evidence="1" key="1">
    <citation type="submission" date="2021-08" db="EMBL/GenBank/DDBJ databases">
        <title>The first chromosome-level gecko genome reveals the dynamic sex chromosomes of Neotropical dwarf geckos (Sphaerodactylidae: Sphaerodactylus).</title>
        <authorList>
            <person name="Pinto B.J."/>
            <person name="Keating S.E."/>
            <person name="Gamble T."/>
        </authorList>
    </citation>
    <scope>NUCLEOTIDE SEQUENCE</scope>
    <source>
        <strain evidence="1">TG3544</strain>
    </source>
</reference>
<proteinExistence type="predicted"/>
<gene>
    <name evidence="1" type="ORF">K3G42_011411</name>
</gene>
<name>A0ACB8EEC2_9SAUR</name>
<keyword evidence="2" id="KW-1185">Reference proteome</keyword>
<organism evidence="1 2">
    <name type="scientific">Sphaerodactylus townsendi</name>
    <dbReference type="NCBI Taxonomy" id="933632"/>
    <lineage>
        <taxon>Eukaryota</taxon>
        <taxon>Metazoa</taxon>
        <taxon>Chordata</taxon>
        <taxon>Craniata</taxon>
        <taxon>Vertebrata</taxon>
        <taxon>Euteleostomi</taxon>
        <taxon>Lepidosauria</taxon>
        <taxon>Squamata</taxon>
        <taxon>Bifurcata</taxon>
        <taxon>Gekkota</taxon>
        <taxon>Sphaerodactylidae</taxon>
        <taxon>Sphaerodactylus</taxon>
    </lineage>
</organism>
<evidence type="ECO:0000313" key="2">
    <source>
        <dbReference type="Proteomes" id="UP000827872"/>
    </source>
</evidence>
<evidence type="ECO:0000313" key="1">
    <source>
        <dbReference type="EMBL" id="KAH7990790.1"/>
    </source>
</evidence>
<sequence length="236" mass="25513">MVAATKGPETCWVFFAVFWLSGELAGANGFLSQAEGGGNICCVGGTSTPCSSELASRKKCGPGESYSNPRCDECRPVPECKRGEELQCSGTIDFSFFCKECPLGTYSDGKLGCCTAWTDCSSNGLQTVQKGNSTHNAQCGIVLSTLESDSLFTSILAILTAAGIFLIIVMMFCLLLCMWIQKKEKVPEMEDPEAVEALNLVQSPQQHEDTCSCQYPEEEQGPKTAEEKDLIPFLVH</sequence>
<dbReference type="Proteomes" id="UP000827872">
    <property type="component" value="Linkage Group LG16"/>
</dbReference>
<protein>
    <submittedName>
        <fullName evidence="1">Uncharacterized protein</fullName>
    </submittedName>
</protein>
<comment type="caution">
    <text evidence="1">The sequence shown here is derived from an EMBL/GenBank/DDBJ whole genome shotgun (WGS) entry which is preliminary data.</text>
</comment>